<accession>M6JJS1</accession>
<comment type="caution">
    <text evidence="1">The sequence shown here is derived from an EMBL/GenBank/DDBJ whole genome shotgun (WGS) entry which is preliminary data.</text>
</comment>
<organism evidence="1 2">
    <name type="scientific">Leptospira santarosai serovar Arenal str. MAVJ 401</name>
    <dbReference type="NCBI Taxonomy" id="1049976"/>
    <lineage>
        <taxon>Bacteria</taxon>
        <taxon>Pseudomonadati</taxon>
        <taxon>Spirochaetota</taxon>
        <taxon>Spirochaetia</taxon>
        <taxon>Leptospirales</taxon>
        <taxon>Leptospiraceae</taxon>
        <taxon>Leptospira</taxon>
    </lineage>
</organism>
<reference evidence="1 2" key="1">
    <citation type="submission" date="2013-01" db="EMBL/GenBank/DDBJ databases">
        <authorList>
            <person name="Harkins D.M."/>
            <person name="Durkin A.S."/>
            <person name="Brinkac L.M."/>
            <person name="Haft D.H."/>
            <person name="Selengut J.D."/>
            <person name="Sanka R."/>
            <person name="DePew J."/>
            <person name="Purushe J."/>
            <person name="Hartskeerl R.A."/>
            <person name="Ahmed A."/>
            <person name="van der Linden H."/>
            <person name="Goris M.G.A."/>
            <person name="Vinetz J.M."/>
            <person name="Sutton G.G."/>
            <person name="Nierman W.C."/>
            <person name="Fouts D.E."/>
        </authorList>
    </citation>
    <scope>NUCLEOTIDE SEQUENCE [LARGE SCALE GENOMIC DNA]</scope>
    <source>
        <strain evidence="1 2">MAVJ 401</strain>
    </source>
</reference>
<evidence type="ECO:0000313" key="2">
    <source>
        <dbReference type="Proteomes" id="UP000012106"/>
    </source>
</evidence>
<protein>
    <submittedName>
        <fullName evidence="1">Uncharacterized protein</fullName>
    </submittedName>
</protein>
<sequence>MFYSIKKANQEKELLIETGKFSKIQVAGILLNKFKISSQSERMYARILQRRFPKLLMKNYLCIDSKYFKLSGDNSIIPKNDSIMSFQITQTYRELMNNIQYANLRSFAK</sequence>
<proteinExistence type="predicted"/>
<dbReference type="Proteomes" id="UP000012106">
    <property type="component" value="Unassembled WGS sequence"/>
</dbReference>
<gene>
    <name evidence="1" type="ORF">LEP1GSC063_0256</name>
</gene>
<dbReference type="AlphaFoldDB" id="M6JJS1"/>
<name>M6JJS1_9LEPT</name>
<dbReference type="EMBL" id="AHMU02000036">
    <property type="protein sequence ID" value="EMN22149.1"/>
    <property type="molecule type" value="Genomic_DNA"/>
</dbReference>
<evidence type="ECO:0000313" key="1">
    <source>
        <dbReference type="EMBL" id="EMN22149.1"/>
    </source>
</evidence>